<feature type="region of interest" description="Disordered" evidence="1">
    <location>
        <begin position="20"/>
        <end position="62"/>
    </location>
</feature>
<proteinExistence type="predicted"/>
<protein>
    <submittedName>
        <fullName evidence="2">40S ribosomal protein s16</fullName>
    </submittedName>
</protein>
<dbReference type="GO" id="GO:0005840">
    <property type="term" value="C:ribosome"/>
    <property type="evidence" value="ECO:0007669"/>
    <property type="project" value="UniProtKB-KW"/>
</dbReference>
<accession>A0A830C7K1</accession>
<feature type="compositionally biased region" description="Low complexity" evidence="1">
    <location>
        <begin position="27"/>
        <end position="42"/>
    </location>
</feature>
<organism evidence="2 3">
    <name type="scientific">Phtheirospermum japonicum</name>
    <dbReference type="NCBI Taxonomy" id="374723"/>
    <lineage>
        <taxon>Eukaryota</taxon>
        <taxon>Viridiplantae</taxon>
        <taxon>Streptophyta</taxon>
        <taxon>Embryophyta</taxon>
        <taxon>Tracheophyta</taxon>
        <taxon>Spermatophyta</taxon>
        <taxon>Magnoliopsida</taxon>
        <taxon>eudicotyledons</taxon>
        <taxon>Gunneridae</taxon>
        <taxon>Pentapetalae</taxon>
        <taxon>asterids</taxon>
        <taxon>lamiids</taxon>
        <taxon>Lamiales</taxon>
        <taxon>Orobanchaceae</taxon>
        <taxon>Orobanchaceae incertae sedis</taxon>
        <taxon>Phtheirospermum</taxon>
    </lineage>
</organism>
<evidence type="ECO:0000313" key="2">
    <source>
        <dbReference type="EMBL" id="GFP92033.1"/>
    </source>
</evidence>
<keyword evidence="2" id="KW-0687">Ribonucleoprotein</keyword>
<gene>
    <name evidence="2" type="ORF">PHJA_001347400</name>
</gene>
<keyword evidence="2" id="KW-0689">Ribosomal protein</keyword>
<reference evidence="2" key="1">
    <citation type="submission" date="2020-07" db="EMBL/GenBank/DDBJ databases">
        <title>Ethylene signaling mediates host invasion by parasitic plants.</title>
        <authorList>
            <person name="Yoshida S."/>
        </authorList>
    </citation>
    <scope>NUCLEOTIDE SEQUENCE</scope>
    <source>
        <strain evidence="2">Okayama</strain>
    </source>
</reference>
<evidence type="ECO:0000313" key="3">
    <source>
        <dbReference type="Proteomes" id="UP000653305"/>
    </source>
</evidence>
<name>A0A830C7K1_9LAMI</name>
<sequence length="62" mass="6556">MRGRGLIKSTAFQSSSCAQRFSDSRLSKLSSSSAATDSPESTCASTSRAAVTPPRSTPFEIR</sequence>
<evidence type="ECO:0000256" key="1">
    <source>
        <dbReference type="SAM" id="MobiDB-lite"/>
    </source>
</evidence>
<dbReference type="EMBL" id="BMAC01000263">
    <property type="protein sequence ID" value="GFP92033.1"/>
    <property type="molecule type" value="Genomic_DNA"/>
</dbReference>
<dbReference type="AlphaFoldDB" id="A0A830C7K1"/>
<dbReference type="Proteomes" id="UP000653305">
    <property type="component" value="Unassembled WGS sequence"/>
</dbReference>
<keyword evidence="3" id="KW-1185">Reference proteome</keyword>
<comment type="caution">
    <text evidence="2">The sequence shown here is derived from an EMBL/GenBank/DDBJ whole genome shotgun (WGS) entry which is preliminary data.</text>
</comment>